<reference evidence="11" key="1">
    <citation type="submission" date="2022-03" db="EMBL/GenBank/DDBJ databases">
        <authorList>
            <person name="Sayadi A."/>
        </authorList>
    </citation>
    <scope>NUCLEOTIDE SEQUENCE</scope>
</reference>
<keyword evidence="6 8" id="KW-0472">Membrane</keyword>
<sequence>MWVLTLQLLCIRTAVVAEVNDTQMNQLSYLYDVEPFTPLWFVLTSITLFNLCATTLLTAMRGQTCLFLTHLFYIDLLMGISGIVADLITQKTAMWSGSPAACKALRSFQGLLTYASVYVIACMMIDRGHRSFCRSLNRTRYLVTAWAFSVVFSLPIPFIYGERTVQGRQQCAVEFSSQWMWQFYTTLMFILLFALPVVIMFACYVITRRANSMVTSFIDRHEERSRNRAEEYTSNISRVNSRDPVPGETIRTEEMPLILVGGMFSSSFLSNMISNSGQNFL</sequence>
<dbReference type="Pfam" id="PF00001">
    <property type="entry name" value="7tm_1"/>
    <property type="match status" value="1"/>
</dbReference>
<evidence type="ECO:0000313" key="12">
    <source>
        <dbReference type="Proteomes" id="UP001152888"/>
    </source>
</evidence>
<comment type="caution">
    <text evidence="11">The sequence shown here is derived from an EMBL/GenBank/DDBJ whole genome shotgun (WGS) entry which is preliminary data.</text>
</comment>
<feature type="transmembrane region" description="Helical" evidence="8">
    <location>
        <begin position="40"/>
        <end position="59"/>
    </location>
</feature>
<keyword evidence="9" id="KW-0732">Signal</keyword>
<evidence type="ECO:0000259" key="10">
    <source>
        <dbReference type="PROSITE" id="PS50262"/>
    </source>
</evidence>
<accession>A0A9P0PUV5</accession>
<dbReference type="Gene3D" id="1.20.1070.10">
    <property type="entry name" value="Rhodopsin 7-helix transmembrane proteins"/>
    <property type="match status" value="1"/>
</dbReference>
<evidence type="ECO:0000313" key="11">
    <source>
        <dbReference type="EMBL" id="CAH1999859.1"/>
    </source>
</evidence>
<keyword evidence="3" id="KW-1003">Cell membrane</keyword>
<feature type="chain" id="PRO_5040485721" description="G-protein coupled receptors family 1 profile domain-containing protein" evidence="9">
    <location>
        <begin position="18"/>
        <end position="281"/>
    </location>
</feature>
<dbReference type="EMBL" id="CAKOFQ010007382">
    <property type="protein sequence ID" value="CAH1999859.1"/>
    <property type="molecule type" value="Genomic_DNA"/>
</dbReference>
<evidence type="ECO:0000256" key="4">
    <source>
        <dbReference type="ARBA" id="ARBA00022692"/>
    </source>
</evidence>
<feature type="transmembrane region" description="Helical" evidence="8">
    <location>
        <begin position="66"/>
        <end position="88"/>
    </location>
</feature>
<evidence type="ECO:0000256" key="1">
    <source>
        <dbReference type="ARBA" id="ARBA00004651"/>
    </source>
</evidence>
<keyword evidence="12" id="KW-1185">Reference proteome</keyword>
<evidence type="ECO:0000256" key="8">
    <source>
        <dbReference type="SAM" id="Phobius"/>
    </source>
</evidence>
<evidence type="ECO:0000256" key="9">
    <source>
        <dbReference type="SAM" id="SignalP"/>
    </source>
</evidence>
<evidence type="ECO:0000256" key="7">
    <source>
        <dbReference type="ARBA" id="ARBA00023170"/>
    </source>
</evidence>
<gene>
    <name evidence="11" type="ORF">ACAOBT_LOCUS25216</name>
</gene>
<feature type="signal peptide" evidence="9">
    <location>
        <begin position="1"/>
        <end position="17"/>
    </location>
</feature>
<name>A0A9P0PUV5_ACAOB</name>
<dbReference type="GO" id="GO:0004930">
    <property type="term" value="F:G protein-coupled receptor activity"/>
    <property type="evidence" value="ECO:0007669"/>
    <property type="project" value="InterPro"/>
</dbReference>
<dbReference type="GO" id="GO:0005886">
    <property type="term" value="C:plasma membrane"/>
    <property type="evidence" value="ECO:0007669"/>
    <property type="project" value="UniProtKB-SubCell"/>
</dbReference>
<evidence type="ECO:0000256" key="6">
    <source>
        <dbReference type="ARBA" id="ARBA00023136"/>
    </source>
</evidence>
<feature type="domain" description="G-protein coupled receptors family 1 profile" evidence="10">
    <location>
        <begin position="43"/>
        <end position="205"/>
    </location>
</feature>
<feature type="transmembrane region" description="Helical" evidence="8">
    <location>
        <begin position="181"/>
        <end position="206"/>
    </location>
</feature>
<dbReference type="OrthoDB" id="5987909at2759"/>
<dbReference type="InterPro" id="IPR017452">
    <property type="entry name" value="GPCR_Rhodpsn_7TM"/>
</dbReference>
<dbReference type="InterPro" id="IPR000276">
    <property type="entry name" value="GPCR_Rhodpsn"/>
</dbReference>
<evidence type="ECO:0000256" key="5">
    <source>
        <dbReference type="ARBA" id="ARBA00022989"/>
    </source>
</evidence>
<evidence type="ECO:0000256" key="2">
    <source>
        <dbReference type="ARBA" id="ARBA00010663"/>
    </source>
</evidence>
<dbReference type="SUPFAM" id="SSF81321">
    <property type="entry name" value="Family A G protein-coupled receptor-like"/>
    <property type="match status" value="1"/>
</dbReference>
<dbReference type="AlphaFoldDB" id="A0A9P0PUV5"/>
<proteinExistence type="inferred from homology"/>
<organism evidence="11 12">
    <name type="scientific">Acanthoscelides obtectus</name>
    <name type="common">Bean weevil</name>
    <name type="synonym">Bruchus obtectus</name>
    <dbReference type="NCBI Taxonomy" id="200917"/>
    <lineage>
        <taxon>Eukaryota</taxon>
        <taxon>Metazoa</taxon>
        <taxon>Ecdysozoa</taxon>
        <taxon>Arthropoda</taxon>
        <taxon>Hexapoda</taxon>
        <taxon>Insecta</taxon>
        <taxon>Pterygota</taxon>
        <taxon>Neoptera</taxon>
        <taxon>Endopterygota</taxon>
        <taxon>Coleoptera</taxon>
        <taxon>Polyphaga</taxon>
        <taxon>Cucujiformia</taxon>
        <taxon>Chrysomeloidea</taxon>
        <taxon>Chrysomelidae</taxon>
        <taxon>Bruchinae</taxon>
        <taxon>Bruchini</taxon>
        <taxon>Acanthoscelides</taxon>
    </lineage>
</organism>
<keyword evidence="7" id="KW-0675">Receptor</keyword>
<dbReference type="PANTHER" id="PTHR24241">
    <property type="entry name" value="NEUROPEPTIDE RECEPTOR-RELATED G-PROTEIN COUPLED RECEPTOR"/>
    <property type="match status" value="1"/>
</dbReference>
<comment type="similarity">
    <text evidence="2">Belongs to the G-protein coupled receptor 1 family.</text>
</comment>
<feature type="transmembrane region" description="Helical" evidence="8">
    <location>
        <begin position="108"/>
        <end position="129"/>
    </location>
</feature>
<feature type="transmembrane region" description="Helical" evidence="8">
    <location>
        <begin position="141"/>
        <end position="161"/>
    </location>
</feature>
<keyword evidence="5 8" id="KW-1133">Transmembrane helix</keyword>
<comment type="subcellular location">
    <subcellularLocation>
        <location evidence="1">Cell membrane</location>
        <topology evidence="1">Multi-pass membrane protein</topology>
    </subcellularLocation>
</comment>
<dbReference type="Proteomes" id="UP001152888">
    <property type="component" value="Unassembled WGS sequence"/>
</dbReference>
<evidence type="ECO:0000256" key="3">
    <source>
        <dbReference type="ARBA" id="ARBA00022475"/>
    </source>
</evidence>
<dbReference type="PROSITE" id="PS50262">
    <property type="entry name" value="G_PROTEIN_RECEP_F1_2"/>
    <property type="match status" value="1"/>
</dbReference>
<keyword evidence="4 8" id="KW-0812">Transmembrane</keyword>
<protein>
    <recommendedName>
        <fullName evidence="10">G-protein coupled receptors family 1 profile domain-containing protein</fullName>
    </recommendedName>
</protein>